<evidence type="ECO:0000256" key="2">
    <source>
        <dbReference type="SAM" id="SignalP"/>
    </source>
</evidence>
<evidence type="ECO:0000313" key="5">
    <source>
        <dbReference type="Proteomes" id="UP001596189"/>
    </source>
</evidence>
<accession>A0ABW1JDN9</accession>
<feature type="compositionally biased region" description="Low complexity" evidence="1">
    <location>
        <begin position="50"/>
        <end position="65"/>
    </location>
</feature>
<dbReference type="InterPro" id="IPR005490">
    <property type="entry name" value="LD_TPept_cat_dom"/>
</dbReference>
<feature type="domain" description="L,D-TPase catalytic" evidence="3">
    <location>
        <begin position="141"/>
        <end position="258"/>
    </location>
</feature>
<evidence type="ECO:0000259" key="3">
    <source>
        <dbReference type="Pfam" id="PF03734"/>
    </source>
</evidence>
<evidence type="ECO:0000313" key="4">
    <source>
        <dbReference type="EMBL" id="MFC6007140.1"/>
    </source>
</evidence>
<sequence>MRRRRTLLAALLLGVTGLAVTMAIKGDPGDAGRKAAAASLPDGGGGGLDPTGAPSASASPTTSGSRVVTQPKLLGEVASLGPRTLETVPAGTTKAVVVRGDGSTSPTATIELYALTKGAWKKQASWRGHLGAKGWTNDHHEGDLRTPAGTYTLSDAGGLLADPGTKLPYHRSSHFVPTGSSVFGDSLAGSFDYVIAIDFNRRTGVSPLDSTHPDGNARGGGIWLHVDHDGPTHGCVSVPREGMKALLRALSPQDKPIVVMGDKSALAT</sequence>
<name>A0ABW1JDN9_9ACTN</name>
<keyword evidence="5" id="KW-1185">Reference proteome</keyword>
<gene>
    <name evidence="4" type="ORF">ACFQDO_08365</name>
</gene>
<feature type="chain" id="PRO_5047461533" evidence="2">
    <location>
        <begin position="22"/>
        <end position="268"/>
    </location>
</feature>
<dbReference type="CDD" id="cd16913">
    <property type="entry name" value="YkuD_like"/>
    <property type="match status" value="1"/>
</dbReference>
<dbReference type="PANTHER" id="PTHR38589">
    <property type="entry name" value="BLR0621 PROTEIN"/>
    <property type="match status" value="1"/>
</dbReference>
<dbReference type="PANTHER" id="PTHR38589:SF1">
    <property type="entry name" value="BLR0621 PROTEIN"/>
    <property type="match status" value="1"/>
</dbReference>
<dbReference type="RefSeq" id="WP_378227004.1">
    <property type="nucleotide sequence ID" value="NZ_JBHSRD010000003.1"/>
</dbReference>
<feature type="region of interest" description="Disordered" evidence="1">
    <location>
        <begin position="30"/>
        <end position="68"/>
    </location>
</feature>
<keyword evidence="2" id="KW-0732">Signal</keyword>
<proteinExistence type="predicted"/>
<organism evidence="4 5">
    <name type="scientific">Angustibacter luteus</name>
    <dbReference type="NCBI Taxonomy" id="658456"/>
    <lineage>
        <taxon>Bacteria</taxon>
        <taxon>Bacillati</taxon>
        <taxon>Actinomycetota</taxon>
        <taxon>Actinomycetes</taxon>
        <taxon>Kineosporiales</taxon>
        <taxon>Kineosporiaceae</taxon>
    </lineage>
</organism>
<dbReference type="Proteomes" id="UP001596189">
    <property type="component" value="Unassembled WGS sequence"/>
</dbReference>
<comment type="caution">
    <text evidence="4">The sequence shown here is derived from an EMBL/GenBank/DDBJ whole genome shotgun (WGS) entry which is preliminary data.</text>
</comment>
<evidence type="ECO:0000256" key="1">
    <source>
        <dbReference type="SAM" id="MobiDB-lite"/>
    </source>
</evidence>
<dbReference type="Pfam" id="PF03734">
    <property type="entry name" value="YkuD"/>
    <property type="match status" value="1"/>
</dbReference>
<dbReference type="EMBL" id="JBHSRD010000003">
    <property type="protein sequence ID" value="MFC6007140.1"/>
    <property type="molecule type" value="Genomic_DNA"/>
</dbReference>
<protein>
    <submittedName>
        <fullName evidence="4">L,D-transpeptidase family protein</fullName>
    </submittedName>
</protein>
<feature type="signal peptide" evidence="2">
    <location>
        <begin position="1"/>
        <end position="21"/>
    </location>
</feature>
<reference evidence="5" key="1">
    <citation type="journal article" date="2019" name="Int. J. Syst. Evol. Microbiol.">
        <title>The Global Catalogue of Microorganisms (GCM) 10K type strain sequencing project: providing services to taxonomists for standard genome sequencing and annotation.</title>
        <authorList>
            <consortium name="The Broad Institute Genomics Platform"/>
            <consortium name="The Broad Institute Genome Sequencing Center for Infectious Disease"/>
            <person name="Wu L."/>
            <person name="Ma J."/>
        </authorList>
    </citation>
    <scope>NUCLEOTIDE SEQUENCE [LARGE SCALE GENOMIC DNA]</scope>
    <source>
        <strain evidence="5">KACC 14249</strain>
    </source>
</reference>